<accession>A0A2G5UDJ5</accession>
<gene>
    <name evidence="2" type="primary">Cnig_chr_IV.g16180</name>
    <name evidence="2" type="ORF">B9Z55_016180</name>
</gene>
<organism evidence="2 3">
    <name type="scientific">Caenorhabditis nigoni</name>
    <dbReference type="NCBI Taxonomy" id="1611254"/>
    <lineage>
        <taxon>Eukaryota</taxon>
        <taxon>Metazoa</taxon>
        <taxon>Ecdysozoa</taxon>
        <taxon>Nematoda</taxon>
        <taxon>Chromadorea</taxon>
        <taxon>Rhabditida</taxon>
        <taxon>Rhabditina</taxon>
        <taxon>Rhabditomorpha</taxon>
        <taxon>Rhabditoidea</taxon>
        <taxon>Rhabditidae</taxon>
        <taxon>Peloderinae</taxon>
        <taxon>Caenorhabditis</taxon>
    </lineage>
</organism>
<keyword evidence="1" id="KW-0812">Transmembrane</keyword>
<protein>
    <submittedName>
        <fullName evidence="2">Uncharacterized protein</fullName>
    </submittedName>
</protein>
<evidence type="ECO:0000313" key="2">
    <source>
        <dbReference type="EMBL" id="PIC37612.1"/>
    </source>
</evidence>
<comment type="caution">
    <text evidence="2">The sequence shown here is derived from an EMBL/GenBank/DDBJ whole genome shotgun (WGS) entry which is preliminary data.</text>
</comment>
<dbReference type="EMBL" id="PDUG01000004">
    <property type="protein sequence ID" value="PIC37612.1"/>
    <property type="molecule type" value="Genomic_DNA"/>
</dbReference>
<keyword evidence="3" id="KW-1185">Reference proteome</keyword>
<name>A0A2G5UDJ5_9PELO</name>
<dbReference type="Proteomes" id="UP000230233">
    <property type="component" value="Chromosome IV"/>
</dbReference>
<keyword evidence="1" id="KW-1133">Transmembrane helix</keyword>
<sequence>MRIGTISRPPAASVSGPYANSVSCPIANVEKRIRSRTQIRETVCNGPVTDRKPSGHRNGSVRISPVIYLIIIFFVCCYLVKVLKDANREVQSLNLVILGFLGMIISVWTLFGCIVASDFQFDVLKFWPICSLLLLASFVFSINAWSCFFTGSYMLCEHRVDEDDLLEPPIDGIICPVVVRRNAKRFKHPKQLPTDFQFDDILDTSRLKYTKSDDVEFVRLIKQLLRIKRTN</sequence>
<reference evidence="3" key="1">
    <citation type="submission" date="2017-10" db="EMBL/GenBank/DDBJ databases">
        <title>Rapid genome shrinkage in a self-fertile nematode reveals novel sperm competition proteins.</title>
        <authorList>
            <person name="Yin D."/>
            <person name="Schwarz E.M."/>
            <person name="Thomas C.G."/>
            <person name="Felde R.L."/>
            <person name="Korf I.F."/>
            <person name="Cutter A.D."/>
            <person name="Schartner C.M."/>
            <person name="Ralston E.J."/>
            <person name="Meyer B.J."/>
            <person name="Haag E.S."/>
        </authorList>
    </citation>
    <scope>NUCLEOTIDE SEQUENCE [LARGE SCALE GENOMIC DNA]</scope>
    <source>
        <strain evidence="3">JU1422</strain>
    </source>
</reference>
<dbReference type="AlphaFoldDB" id="A0A2G5UDJ5"/>
<evidence type="ECO:0000256" key="1">
    <source>
        <dbReference type="SAM" id="Phobius"/>
    </source>
</evidence>
<proteinExistence type="predicted"/>
<feature type="transmembrane region" description="Helical" evidence="1">
    <location>
        <begin position="63"/>
        <end position="83"/>
    </location>
</feature>
<feature type="transmembrane region" description="Helical" evidence="1">
    <location>
        <begin position="126"/>
        <end position="149"/>
    </location>
</feature>
<keyword evidence="1" id="KW-0472">Membrane</keyword>
<evidence type="ECO:0000313" key="3">
    <source>
        <dbReference type="Proteomes" id="UP000230233"/>
    </source>
</evidence>
<feature type="transmembrane region" description="Helical" evidence="1">
    <location>
        <begin position="95"/>
        <end position="120"/>
    </location>
</feature>